<dbReference type="InterPro" id="IPR017452">
    <property type="entry name" value="GPCR_Rhodpsn_7TM"/>
</dbReference>
<name>A0A443SVD2_9ACAR</name>
<feature type="transmembrane region" description="Helical" evidence="7">
    <location>
        <begin position="57"/>
        <end position="77"/>
    </location>
</feature>
<feature type="compositionally biased region" description="Low complexity" evidence="6">
    <location>
        <begin position="340"/>
        <end position="360"/>
    </location>
</feature>
<feature type="compositionally biased region" description="Polar residues" evidence="6">
    <location>
        <begin position="149"/>
        <end position="169"/>
    </location>
</feature>
<evidence type="ECO:0000313" key="10">
    <source>
        <dbReference type="Proteomes" id="UP000288716"/>
    </source>
</evidence>
<organism evidence="9 10">
    <name type="scientific">Leptotrombidium deliense</name>
    <dbReference type="NCBI Taxonomy" id="299467"/>
    <lineage>
        <taxon>Eukaryota</taxon>
        <taxon>Metazoa</taxon>
        <taxon>Ecdysozoa</taxon>
        <taxon>Arthropoda</taxon>
        <taxon>Chelicerata</taxon>
        <taxon>Arachnida</taxon>
        <taxon>Acari</taxon>
        <taxon>Acariformes</taxon>
        <taxon>Trombidiformes</taxon>
        <taxon>Prostigmata</taxon>
        <taxon>Anystina</taxon>
        <taxon>Parasitengona</taxon>
        <taxon>Trombiculoidea</taxon>
        <taxon>Trombiculidae</taxon>
        <taxon>Leptotrombidium</taxon>
    </lineage>
</organism>
<evidence type="ECO:0000256" key="4">
    <source>
        <dbReference type="ARBA" id="ARBA00022989"/>
    </source>
</evidence>
<dbReference type="GO" id="GO:0016020">
    <property type="term" value="C:membrane"/>
    <property type="evidence" value="ECO:0007669"/>
    <property type="project" value="UniProtKB-SubCell"/>
</dbReference>
<dbReference type="Gene3D" id="1.20.1070.10">
    <property type="entry name" value="Rhodopsin 7-helix transmembrane proteins"/>
    <property type="match status" value="1"/>
</dbReference>
<feature type="transmembrane region" description="Helical" evidence="7">
    <location>
        <begin position="113"/>
        <end position="135"/>
    </location>
</feature>
<reference evidence="9 10" key="1">
    <citation type="journal article" date="2018" name="Gigascience">
        <title>Genomes of trombidid mites reveal novel predicted allergens and laterally-transferred genes associated with secondary metabolism.</title>
        <authorList>
            <person name="Dong X."/>
            <person name="Chaisiri K."/>
            <person name="Xia D."/>
            <person name="Armstrong S.D."/>
            <person name="Fang Y."/>
            <person name="Donnelly M.J."/>
            <person name="Kadowaki T."/>
            <person name="McGarry J.W."/>
            <person name="Darby A.C."/>
            <person name="Makepeace B.L."/>
        </authorList>
    </citation>
    <scope>NUCLEOTIDE SEQUENCE [LARGE SCALE GENOMIC DNA]</scope>
    <source>
        <strain evidence="9">UoL-UT</strain>
    </source>
</reference>
<dbReference type="EMBL" id="NCKV01000152">
    <property type="protein sequence ID" value="RWS31476.1"/>
    <property type="molecule type" value="Genomic_DNA"/>
</dbReference>
<dbReference type="PANTHER" id="PTHR46641">
    <property type="entry name" value="FMRFAMIDE RECEPTOR-RELATED"/>
    <property type="match status" value="1"/>
</dbReference>
<evidence type="ECO:0000259" key="8">
    <source>
        <dbReference type="PROSITE" id="PS50262"/>
    </source>
</evidence>
<dbReference type="STRING" id="299467.A0A443SVD2"/>
<comment type="similarity">
    <text evidence="2">Belongs to the G-protein coupled receptor 1 family.</text>
</comment>
<feature type="domain" description="G-protein coupled receptors family 1 profile" evidence="8">
    <location>
        <begin position="27"/>
        <end position="250"/>
    </location>
</feature>
<dbReference type="OrthoDB" id="10011262at2759"/>
<evidence type="ECO:0000256" key="5">
    <source>
        <dbReference type="ARBA" id="ARBA00023136"/>
    </source>
</evidence>
<feature type="region of interest" description="Disordered" evidence="6">
    <location>
        <begin position="338"/>
        <end position="360"/>
    </location>
</feature>
<evidence type="ECO:0000256" key="7">
    <source>
        <dbReference type="SAM" id="Phobius"/>
    </source>
</evidence>
<comment type="subcellular location">
    <subcellularLocation>
        <location evidence="1">Membrane</location>
    </subcellularLocation>
</comment>
<feature type="transmembrane region" description="Helical" evidence="7">
    <location>
        <begin position="12"/>
        <end position="36"/>
    </location>
</feature>
<dbReference type="PROSITE" id="PS50262">
    <property type="entry name" value="G_PROTEIN_RECEP_F1_2"/>
    <property type="match status" value="1"/>
</dbReference>
<dbReference type="CDD" id="cd14978">
    <property type="entry name" value="7tmA_FMRFamide_R-like"/>
    <property type="match status" value="1"/>
</dbReference>
<keyword evidence="5 7" id="KW-0472">Membrane</keyword>
<evidence type="ECO:0000256" key="3">
    <source>
        <dbReference type="ARBA" id="ARBA00022692"/>
    </source>
</evidence>
<dbReference type="AlphaFoldDB" id="A0A443SVD2"/>
<dbReference type="PRINTS" id="PR00237">
    <property type="entry name" value="GPCRRHODOPSN"/>
</dbReference>
<dbReference type="InterPro" id="IPR052954">
    <property type="entry name" value="GPCR-Ligand_Int"/>
</dbReference>
<keyword evidence="10" id="KW-1185">Reference proteome</keyword>
<protein>
    <submittedName>
        <fullName evidence="9">FMRFamide receptor-like protein</fullName>
    </submittedName>
</protein>
<gene>
    <name evidence="9" type="ORF">B4U80_04257</name>
</gene>
<evidence type="ECO:0000256" key="6">
    <source>
        <dbReference type="SAM" id="MobiDB-lite"/>
    </source>
</evidence>
<dbReference type="GO" id="GO:0004930">
    <property type="term" value="F:G protein-coupled receptor activity"/>
    <property type="evidence" value="ECO:0007669"/>
    <property type="project" value="InterPro"/>
</dbReference>
<dbReference type="Proteomes" id="UP000288716">
    <property type="component" value="Unassembled WGS sequence"/>
</dbReference>
<accession>A0A443SVD2</accession>
<dbReference type="SUPFAM" id="SSF81321">
    <property type="entry name" value="Family A G protein-coupled receptor-like"/>
    <property type="match status" value="1"/>
</dbReference>
<keyword evidence="3 7" id="KW-0812">Transmembrane</keyword>
<keyword evidence="9" id="KW-0675">Receptor</keyword>
<dbReference type="PANTHER" id="PTHR46641:SF22">
    <property type="entry name" value="PROCTOLIN RECEPTOR, ISOFORM A"/>
    <property type="match status" value="1"/>
</dbReference>
<dbReference type="InterPro" id="IPR000276">
    <property type="entry name" value="GPCR_Rhodpsn"/>
</dbReference>
<evidence type="ECO:0000256" key="2">
    <source>
        <dbReference type="ARBA" id="ARBA00010663"/>
    </source>
</evidence>
<sequence length="411" mass="46401">MDDVKYFYYWKVFPFFLMIVDACTNISVWLTVTFTIERFIVVSHPIKGKVICTESRAKKVILCVFMICFTFVIPTPFEWVIVENVDPQTNRTYITPDASEFGRNQLYKIVFSWVYSILFVFIPLLLLAVFNSFLIRSVHLSKKQRSVMTQSKLRNPGKSSQTSDTNNVANARPSGGKFDQSSKQETKITVMLISVVILFLICQLPVAGMLIYTSVRTVPPKTNEFYLLTGLNNIFNFMVAVNAAGNFVLYCLLSEKYRRTLVKLFCPCLKGKLSHLQSSYHQTLYSKTTGAGKFGFETEDQTEFRNFDGCKRGSSASPQAMKNVLEAKSAEERKLLKATRNSSNRKPANNNNSNSNQRSNVSVLPIINVNKHCCDSSGTGNSLDTSCDVEIRDVSKTVGETRNDCDVSEKE</sequence>
<feature type="transmembrane region" description="Helical" evidence="7">
    <location>
        <begin position="190"/>
        <end position="214"/>
    </location>
</feature>
<proteinExistence type="inferred from homology"/>
<feature type="region of interest" description="Disordered" evidence="6">
    <location>
        <begin position="149"/>
        <end position="180"/>
    </location>
</feature>
<dbReference type="Pfam" id="PF00001">
    <property type="entry name" value="7tm_1"/>
    <property type="match status" value="1"/>
</dbReference>
<dbReference type="VEuPathDB" id="VectorBase:LDEU000564"/>
<feature type="transmembrane region" description="Helical" evidence="7">
    <location>
        <begin position="234"/>
        <end position="253"/>
    </location>
</feature>
<keyword evidence="4 7" id="KW-1133">Transmembrane helix</keyword>
<evidence type="ECO:0000313" key="9">
    <source>
        <dbReference type="EMBL" id="RWS31476.1"/>
    </source>
</evidence>
<evidence type="ECO:0000256" key="1">
    <source>
        <dbReference type="ARBA" id="ARBA00004370"/>
    </source>
</evidence>
<comment type="caution">
    <text evidence="9">The sequence shown here is derived from an EMBL/GenBank/DDBJ whole genome shotgun (WGS) entry which is preliminary data.</text>
</comment>